<accession>A0A7Y9QXJ6</accession>
<feature type="compositionally biased region" description="Pro residues" evidence="1">
    <location>
        <begin position="275"/>
        <end position="290"/>
    </location>
</feature>
<feature type="compositionally biased region" description="Low complexity" evidence="1">
    <location>
        <begin position="329"/>
        <end position="348"/>
    </location>
</feature>
<comment type="caution">
    <text evidence="2">The sequence shown here is derived from an EMBL/GenBank/DDBJ whole genome shotgun (WGS) entry which is preliminary data.</text>
</comment>
<dbReference type="EMBL" id="JACCFH010000001">
    <property type="protein sequence ID" value="NYG33303.1"/>
    <property type="molecule type" value="Genomic_DNA"/>
</dbReference>
<keyword evidence="3" id="KW-1185">Reference proteome</keyword>
<dbReference type="AlphaFoldDB" id="A0A7Y9QXJ6"/>
<evidence type="ECO:0008006" key="4">
    <source>
        <dbReference type="Google" id="ProtNLM"/>
    </source>
</evidence>
<dbReference type="RefSeq" id="WP_179634083.1">
    <property type="nucleotide sequence ID" value="NZ_JACCFH010000001.1"/>
</dbReference>
<sequence length="348" mass="38707">MFLRLHRSTPRGPVSLLIAALMVSTPLLGVSTPVQAESPAWHQDNGHRAGTITRLEGRLRLQRADGDLIEIGESTRLRLVGIREGDRLQTGWNSRLVIGFGPNRLKLDEKSELVLRRLDPEAVELDLDRGGLVLDLRQPETAWRWQVDTPVGRHQPHGAGLFRIDAPDRRNLPDAGSATAWRSALRIENDEGTLLLPPGRRAERDRNGQWQISFPQADAFAAWAMTPSGNDRPPPEDDWADRRPRHWQAAPSWDTPPPLSPPPRVIVVPAPILVEPPPRQWRTPAPPMAPEPREQRQPRWGNATPAPLPAPPRDMAPPPPRPDRRAHEAAPSMPAPQASAPARSQRAL</sequence>
<feature type="region of interest" description="Disordered" evidence="1">
    <location>
        <begin position="275"/>
        <end position="348"/>
    </location>
</feature>
<feature type="compositionally biased region" description="Pro residues" evidence="1">
    <location>
        <begin position="306"/>
        <end position="320"/>
    </location>
</feature>
<evidence type="ECO:0000256" key="1">
    <source>
        <dbReference type="SAM" id="MobiDB-lite"/>
    </source>
</evidence>
<gene>
    <name evidence="2" type="ORF">BDD16_002289</name>
</gene>
<proteinExistence type="predicted"/>
<organism evidence="2 3">
    <name type="scientific">Sphaerotilus montanus</name>
    <dbReference type="NCBI Taxonomy" id="522889"/>
    <lineage>
        <taxon>Bacteria</taxon>
        <taxon>Pseudomonadati</taxon>
        <taxon>Pseudomonadota</taxon>
        <taxon>Betaproteobacteria</taxon>
        <taxon>Burkholderiales</taxon>
        <taxon>Sphaerotilaceae</taxon>
        <taxon>Sphaerotilus</taxon>
    </lineage>
</organism>
<name>A0A7Y9QXJ6_9BURK</name>
<reference evidence="2 3" key="1">
    <citation type="submission" date="2020-07" db="EMBL/GenBank/DDBJ databases">
        <title>Genomic Encyclopedia of Archaeal and Bacterial Type Strains, Phase II (KMG-II): from individual species to whole genera.</title>
        <authorList>
            <person name="Goeker M."/>
        </authorList>
    </citation>
    <scope>NUCLEOTIDE SEQUENCE [LARGE SCALE GENOMIC DNA]</scope>
    <source>
        <strain evidence="2 3">DSM 21226</strain>
    </source>
</reference>
<protein>
    <recommendedName>
        <fullName evidence="4">FecR protein domain-containing protein</fullName>
    </recommendedName>
</protein>
<evidence type="ECO:0000313" key="2">
    <source>
        <dbReference type="EMBL" id="NYG33303.1"/>
    </source>
</evidence>
<dbReference type="Proteomes" id="UP000518288">
    <property type="component" value="Unassembled WGS sequence"/>
</dbReference>
<evidence type="ECO:0000313" key="3">
    <source>
        <dbReference type="Proteomes" id="UP000518288"/>
    </source>
</evidence>